<evidence type="ECO:0000313" key="2">
    <source>
        <dbReference type="EMBL" id="WRP15793.1"/>
    </source>
</evidence>
<dbReference type="Gene3D" id="3.60.40.10">
    <property type="entry name" value="PPM-type phosphatase domain"/>
    <property type="match status" value="1"/>
</dbReference>
<protein>
    <submittedName>
        <fullName evidence="2">SpoIIE family protein phosphatase</fullName>
    </submittedName>
</protein>
<organism evidence="2 3">
    <name type="scientific">Geochorda subterranea</name>
    <dbReference type="NCBI Taxonomy" id="3109564"/>
    <lineage>
        <taxon>Bacteria</taxon>
        <taxon>Bacillati</taxon>
        <taxon>Bacillota</taxon>
        <taxon>Limnochordia</taxon>
        <taxon>Limnochordales</taxon>
        <taxon>Geochordaceae</taxon>
        <taxon>Geochorda</taxon>
    </lineage>
</organism>
<dbReference type="PANTHER" id="PTHR35801">
    <property type="entry name" value="PHOSPHOSERINE PHOSPHATASE RSBX"/>
    <property type="match status" value="1"/>
</dbReference>
<dbReference type="SUPFAM" id="SSF81606">
    <property type="entry name" value="PP2C-like"/>
    <property type="match status" value="1"/>
</dbReference>
<reference evidence="3" key="1">
    <citation type="submission" date="2023-12" db="EMBL/GenBank/DDBJ databases">
        <title>Novel isolates from deep terrestrial aquifers shed light on the physiology and ecology of the class Limnochordia.</title>
        <authorList>
            <person name="Karnachuk O.V."/>
            <person name="Lukina A.P."/>
            <person name="Avakyan M.R."/>
            <person name="Kadnikov V."/>
            <person name="Begmatov S."/>
            <person name="Beletsky A.V."/>
            <person name="Mardanov A.V."/>
            <person name="Ravin N.V."/>
        </authorList>
    </citation>
    <scope>NUCLEOTIDE SEQUENCE [LARGE SCALE GENOMIC DNA]</scope>
    <source>
        <strain evidence="3">LN</strain>
    </source>
</reference>
<keyword evidence="3" id="KW-1185">Reference proteome</keyword>
<proteinExistence type="predicted"/>
<feature type="domain" description="PPM-type phosphatase" evidence="1">
    <location>
        <begin position="155"/>
        <end position="343"/>
    </location>
</feature>
<dbReference type="InterPro" id="IPR003594">
    <property type="entry name" value="HATPase_dom"/>
</dbReference>
<dbReference type="InterPro" id="IPR036457">
    <property type="entry name" value="PPM-type-like_dom_sf"/>
</dbReference>
<dbReference type="RefSeq" id="WP_324670201.1">
    <property type="nucleotide sequence ID" value="NZ_CP141614.1"/>
</dbReference>
<evidence type="ECO:0000259" key="1">
    <source>
        <dbReference type="SMART" id="SM00331"/>
    </source>
</evidence>
<dbReference type="EMBL" id="CP141614">
    <property type="protein sequence ID" value="WRP15793.1"/>
    <property type="molecule type" value="Genomic_DNA"/>
</dbReference>
<dbReference type="Pfam" id="PF13581">
    <property type="entry name" value="HATPase_c_2"/>
    <property type="match status" value="1"/>
</dbReference>
<sequence>MEGVGGPSLAVRLEIARESDIYEARYQARQLARATGFDAYDQAAIETAVAELATNLHRHAGRGTLALRSAPVGDRPRALDVEATNARVGPVEPGRSCDPYHEGLGIGLAGVQRLMDEVQLDYVGGRFRVRARKWLPAFRPEPVLETAGIVEGIERYRVDVACRPRQAHACADTYLIAEDHGALLVLVADVLGHGREAAEVARVLQAVARRLVSEKAWTAGAGRVVEQLHETLRGSRGACVLALTVAPDGRRVEWAGAGNVRGRLWHAGEGGAVPLLVPPGVAGYSLRRVQAQSAELTPPACLVIVSDGVDEAALDRRPAGTAEALLRRWASPRDDATAVLVRW</sequence>
<dbReference type="Pfam" id="PF07228">
    <property type="entry name" value="SpoIIE"/>
    <property type="match status" value="1"/>
</dbReference>
<dbReference type="Gene3D" id="3.30.565.10">
    <property type="entry name" value="Histidine kinase-like ATPase, C-terminal domain"/>
    <property type="match status" value="1"/>
</dbReference>
<evidence type="ECO:0000313" key="3">
    <source>
        <dbReference type="Proteomes" id="UP001333102"/>
    </source>
</evidence>
<dbReference type="SMART" id="SM00331">
    <property type="entry name" value="PP2C_SIG"/>
    <property type="match status" value="1"/>
</dbReference>
<dbReference type="InterPro" id="IPR036890">
    <property type="entry name" value="HATPase_C_sf"/>
</dbReference>
<accession>A0ABZ1BUF2</accession>
<gene>
    <name evidence="2" type="ORF">VLY81_06470</name>
</gene>
<dbReference type="InterPro" id="IPR039248">
    <property type="entry name" value="Ptase_RsbX"/>
</dbReference>
<name>A0ABZ1BUF2_9FIRM</name>
<dbReference type="PANTHER" id="PTHR35801:SF1">
    <property type="entry name" value="PHOSPHOSERINE PHOSPHATASE RSBX"/>
    <property type="match status" value="1"/>
</dbReference>
<dbReference type="InterPro" id="IPR001932">
    <property type="entry name" value="PPM-type_phosphatase-like_dom"/>
</dbReference>
<dbReference type="Proteomes" id="UP001333102">
    <property type="component" value="Chromosome"/>
</dbReference>